<evidence type="ECO:0000313" key="3">
    <source>
        <dbReference type="EMBL" id="KXH31532.1"/>
    </source>
</evidence>
<dbReference type="PANTHER" id="PTHR31616">
    <property type="entry name" value="TREHALASE"/>
    <property type="match status" value="1"/>
</dbReference>
<protein>
    <submittedName>
        <fullName evidence="3">Glycosyl hydrolase family 15</fullName>
    </submittedName>
</protein>
<dbReference type="Gene3D" id="1.50.10.10">
    <property type="match status" value="1"/>
</dbReference>
<keyword evidence="4" id="KW-1185">Reference proteome</keyword>
<dbReference type="Proteomes" id="UP000070054">
    <property type="component" value="Unassembled WGS sequence"/>
</dbReference>
<dbReference type="SUPFAM" id="SSF48208">
    <property type="entry name" value="Six-hairpin glycosidases"/>
    <property type="match status" value="1"/>
</dbReference>
<organism evidence="3 4">
    <name type="scientific">Colletotrichum nymphaeae SA-01</name>
    <dbReference type="NCBI Taxonomy" id="1460502"/>
    <lineage>
        <taxon>Eukaryota</taxon>
        <taxon>Fungi</taxon>
        <taxon>Dikarya</taxon>
        <taxon>Ascomycota</taxon>
        <taxon>Pezizomycotina</taxon>
        <taxon>Sordariomycetes</taxon>
        <taxon>Hypocreomycetidae</taxon>
        <taxon>Glomerellales</taxon>
        <taxon>Glomerellaceae</taxon>
        <taxon>Colletotrichum</taxon>
        <taxon>Colletotrichum acutatum species complex</taxon>
    </lineage>
</organism>
<feature type="domain" description="GH15-like" evidence="1">
    <location>
        <begin position="294"/>
        <end position="723"/>
    </location>
</feature>
<comment type="caution">
    <text evidence="3">The sequence shown here is derived from an EMBL/GenBank/DDBJ whole genome shotgun (WGS) entry which is preliminary data.</text>
</comment>
<dbReference type="PANTHER" id="PTHR31616:SF0">
    <property type="entry name" value="GLUCAN 1,4-ALPHA-GLUCOSIDASE"/>
    <property type="match status" value="1"/>
</dbReference>
<reference evidence="3 4" key="1">
    <citation type="submission" date="2014-02" db="EMBL/GenBank/DDBJ databases">
        <title>The genome sequence of Colletotrichum nymphaeae SA-01.</title>
        <authorList>
            <person name="Baroncelli R."/>
            <person name="Thon M.R."/>
        </authorList>
    </citation>
    <scope>NUCLEOTIDE SEQUENCE [LARGE SCALE GENOMIC DNA]</scope>
    <source>
        <strain evidence="3 4">SA-01</strain>
    </source>
</reference>
<dbReference type="InterPro" id="IPR008928">
    <property type="entry name" value="6-hairpin_glycosidase_sf"/>
</dbReference>
<evidence type="ECO:0000313" key="4">
    <source>
        <dbReference type="Proteomes" id="UP000070054"/>
    </source>
</evidence>
<dbReference type="InterPro" id="IPR012341">
    <property type="entry name" value="6hp_glycosidase-like_sf"/>
</dbReference>
<proteinExistence type="predicted"/>
<dbReference type="InterPro" id="IPR045582">
    <property type="entry name" value="Trehalase-like_N"/>
</dbReference>
<gene>
    <name evidence="3" type="ORF">CNYM01_10870</name>
</gene>
<evidence type="ECO:0000259" key="2">
    <source>
        <dbReference type="Pfam" id="PF19291"/>
    </source>
</evidence>
<keyword evidence="3" id="KW-0378">Hydrolase</keyword>
<accession>A0A135S6I6</accession>
<sequence>MAQQCSTRHVAGSRAGYLPIEDYGMIGNMHTCALVGTNGSVDFMCWPDFDSPSIFCRLLDQEKGGFFSICPPPSKLCTTKQQYLPSSNILQTRYIHDDGVVDVVDFFPRPKTATVISKSTRQGAFRETTKIQEELKKWLVRRVECIRGRLQLDIEIFPAFQYASESHVTTIIEPTHTADSPSKAVTFHSEHYKMQLDVTIDDVVPESEADAAAPPAPAPSITFRKEKRDGMLGEGVVAHLEITEGQAVSFVLRNDKPDHVTENVTTAVLDGQQHDTQSFWYNWISKSKYKGRWREVVNRSLMLLKMLTYEPTGAIVAAPTFSIPEDIGGVRNWDYRFCWVRDSSFTIYILLRLGFSAEADAYMDFISERFVKSRGPSGELPIMFTIRGETEIPEMELDHLEGYRGSKPVRIGNGAAFHQQFDIYGELMDGIYLYNKYGKPISWDQWCSVREMLDFVLTLTDQPDMSIWEVRNKKQNFTYSKVMLWVAFDRGLRLADKRNFPCPNRSKWLEARDNLMEEIMEKGTFPSSFGANLPNLSQLSVPPLLLSVYTYTHAKYRAEEPTESTDNHRADGTTGYNKEMKCFVQSYENNTMLDSSILIAPLVFFIAPNDPRFLNTMDRILMPPEKGGLTSTGLVSRYDTELSDDGVGGREGAFSMCTFWLVEAMTRASVYEPKYLVRAVNLFENMLSFSNHLSMFSEEIARSGEQLGNTPQAFSHLALISAAFNLDRVTGFQR</sequence>
<dbReference type="Pfam" id="PF00723">
    <property type="entry name" value="Glyco_hydro_15"/>
    <property type="match status" value="1"/>
</dbReference>
<dbReference type="GO" id="GO:0005975">
    <property type="term" value="P:carbohydrate metabolic process"/>
    <property type="evidence" value="ECO:0007669"/>
    <property type="project" value="InterPro"/>
</dbReference>
<dbReference type="GO" id="GO:0004553">
    <property type="term" value="F:hydrolase activity, hydrolyzing O-glycosyl compounds"/>
    <property type="evidence" value="ECO:0007669"/>
    <property type="project" value="TreeGrafter"/>
</dbReference>
<feature type="domain" description="Trehalase-like N-terminal" evidence="2">
    <location>
        <begin position="18"/>
        <end position="112"/>
    </location>
</feature>
<dbReference type="InterPro" id="IPR011613">
    <property type="entry name" value="GH15-like"/>
</dbReference>
<dbReference type="OrthoDB" id="406733at2759"/>
<dbReference type="AlphaFoldDB" id="A0A135S6I6"/>
<evidence type="ECO:0000259" key="1">
    <source>
        <dbReference type="Pfam" id="PF00723"/>
    </source>
</evidence>
<name>A0A135S6I6_9PEZI</name>
<dbReference type="Pfam" id="PF19291">
    <property type="entry name" value="TREH_N"/>
    <property type="match status" value="1"/>
</dbReference>
<dbReference type="EMBL" id="JEMN01001615">
    <property type="protein sequence ID" value="KXH31532.1"/>
    <property type="molecule type" value="Genomic_DNA"/>
</dbReference>